<dbReference type="OrthoDB" id="2162994at2759"/>
<sequence length="160" mass="17889">MIDIQGSQRQSSTGKNKMVVTTLDGEEEEIEVIGSGISTSFQPASDKGQRLPPRLPNLKYNAPESSVNNYTTALRSTPTRGSQARSRRSGPRIHTVNIHTHNPFHHRTRTILMAIHPITNSIIQTTPPITLLMTVRTILIPATTKTQGIHWIRETQEIHQ</sequence>
<dbReference type="EMBL" id="JAHRHY010000001">
    <property type="protein sequence ID" value="KAG9072670.1"/>
    <property type="molecule type" value="Genomic_DNA"/>
</dbReference>
<dbReference type="Proteomes" id="UP000707451">
    <property type="component" value="Unassembled WGS sequence"/>
</dbReference>
<organism evidence="2 3">
    <name type="scientific">Linnemannia hyalina</name>
    <dbReference type="NCBI Taxonomy" id="64524"/>
    <lineage>
        <taxon>Eukaryota</taxon>
        <taxon>Fungi</taxon>
        <taxon>Fungi incertae sedis</taxon>
        <taxon>Mucoromycota</taxon>
        <taxon>Mortierellomycotina</taxon>
        <taxon>Mortierellomycetes</taxon>
        <taxon>Mortierellales</taxon>
        <taxon>Mortierellaceae</taxon>
        <taxon>Linnemannia</taxon>
    </lineage>
</organism>
<comment type="caution">
    <text evidence="2">The sequence shown here is derived from an EMBL/GenBank/DDBJ whole genome shotgun (WGS) entry which is preliminary data.</text>
</comment>
<gene>
    <name evidence="2" type="ORF">KI688_000442</name>
</gene>
<evidence type="ECO:0000313" key="3">
    <source>
        <dbReference type="Proteomes" id="UP000707451"/>
    </source>
</evidence>
<feature type="region of interest" description="Disordered" evidence="1">
    <location>
        <begin position="35"/>
        <end position="67"/>
    </location>
</feature>
<accession>A0A9P8BY42</accession>
<dbReference type="AlphaFoldDB" id="A0A9P8BY42"/>
<protein>
    <submittedName>
        <fullName evidence="2">Uncharacterized protein</fullName>
    </submittedName>
</protein>
<proteinExistence type="predicted"/>
<evidence type="ECO:0000313" key="2">
    <source>
        <dbReference type="EMBL" id="KAG9072670.1"/>
    </source>
</evidence>
<reference evidence="2" key="1">
    <citation type="submission" date="2021-06" db="EMBL/GenBank/DDBJ databases">
        <title>Genome Sequence of Mortierella hyaline Strain SCG-10, a Cold-Adapted, Nitrate-Reducing Fungus Isolated from Soil in Minnesota, USA.</title>
        <authorList>
            <person name="Aldossari N."/>
        </authorList>
    </citation>
    <scope>NUCLEOTIDE SEQUENCE</scope>
    <source>
        <strain evidence="2">SCG-10</strain>
    </source>
</reference>
<name>A0A9P8BY42_9FUNG</name>
<keyword evidence="3" id="KW-1185">Reference proteome</keyword>
<evidence type="ECO:0000256" key="1">
    <source>
        <dbReference type="SAM" id="MobiDB-lite"/>
    </source>
</evidence>